<proteinExistence type="predicted"/>
<accession>A0ABV2TWY9</accession>
<dbReference type="Pfam" id="PF10593">
    <property type="entry name" value="Z1"/>
    <property type="match status" value="1"/>
</dbReference>
<sequence length="728" mass="83181">MTSKIKIIKEEGNFEVKLGERTLELIKRLEKLNEEEKETLLKESAEILSHCVNPIDTIGQITGLAVGYVQSGKTMSFTTLSTLAIDNGFRAIIYFAGTKNNLLEQTTNRLKRDLLTSSKNRKNYKVYQNPLSDDNHTNNIHNAFKQRNSPTILITILKSEKYITELAKLFSSYEIKTELGNNGVLIIDDEADQASLNRYARSNCKSADWEENQYSSTYASILKLKSSLPNHSYIQYTATPQGPLLINLMDLLSPEFHVVLTPGGAYTGGKAFFVDNPDLILAIPPKEVYHHKKNNLTECPESLVNALQVYLIGVALQVNIYEKEEFLSMMIHADRETDASKKFISWVSNIITSWGDKLALPDSDPGKLELLSSFEKNYNEAVRRIDSTPSFEKIMFEVLEVILDTNIHLVIGKNNPEVKSGNEKIDWNNASSHILIGADLLDRGFTVEGLAITYMPRNSVSKSNADTIQQRCRFFGYKKSYLDSCRVYLPIDSILDYCEYVEHEEIIRKQLKSSTLRELEQVMVLGDQLNPTRNNILSDDVIRHKLNGWRQMNALEHINENIEYVENFISSQSFEIYEDYGTVQRNHKFIKLPINDVIEFLNKFKIAGVPDALRKSSTIQYLRYLADKSKIDYAYIFLMAYDAPEGRERRLNDVNEHLFINNIFMGRSNDGGETYPGDKGIKMDDSLCIQIHKVKLKHNSSKWNQTKLYTLGLYYPEELSHTLIGIVN</sequence>
<dbReference type="InterPro" id="IPR018310">
    <property type="entry name" value="Put_endonuclease_Z1-dom"/>
</dbReference>
<dbReference type="RefSeq" id="WP_354618602.1">
    <property type="nucleotide sequence ID" value="NZ_JBEWYP010000005.1"/>
</dbReference>
<feature type="domain" description="Putative endonuclease Z1" evidence="1">
    <location>
        <begin position="302"/>
        <end position="516"/>
    </location>
</feature>
<dbReference type="Proteomes" id="UP001549773">
    <property type="component" value="Unassembled WGS sequence"/>
</dbReference>
<dbReference type="EMBL" id="JBEWYP010000005">
    <property type="protein sequence ID" value="MET7029798.1"/>
    <property type="molecule type" value="Genomic_DNA"/>
</dbReference>
<keyword evidence="3" id="KW-1185">Reference proteome</keyword>
<comment type="caution">
    <text evidence="2">The sequence shown here is derived from an EMBL/GenBank/DDBJ whole genome shotgun (WGS) entry which is preliminary data.</text>
</comment>
<evidence type="ECO:0000259" key="1">
    <source>
        <dbReference type="Pfam" id="PF10593"/>
    </source>
</evidence>
<name>A0ABV2TWY9_9FLAO</name>
<protein>
    <submittedName>
        <fullName evidence="2">Z1 domain-containing protein</fullName>
    </submittedName>
</protein>
<reference evidence="2 3" key="1">
    <citation type="submission" date="2024-07" db="EMBL/GenBank/DDBJ databases">
        <title>The genome sequence of type strain Sediminicola luteus GDMCC 1.2596T.</title>
        <authorList>
            <person name="Liu Y."/>
        </authorList>
    </citation>
    <scope>NUCLEOTIDE SEQUENCE [LARGE SCALE GENOMIC DNA]</scope>
    <source>
        <strain evidence="2 3">GDMCC 1.2596</strain>
    </source>
</reference>
<evidence type="ECO:0000313" key="3">
    <source>
        <dbReference type="Proteomes" id="UP001549773"/>
    </source>
</evidence>
<organism evidence="2 3">
    <name type="scientific">Sediminicola luteus</name>
    <dbReference type="NCBI Taxonomy" id="319238"/>
    <lineage>
        <taxon>Bacteria</taxon>
        <taxon>Pseudomonadati</taxon>
        <taxon>Bacteroidota</taxon>
        <taxon>Flavobacteriia</taxon>
        <taxon>Flavobacteriales</taxon>
        <taxon>Flavobacteriaceae</taxon>
        <taxon>Sediminicola</taxon>
    </lineage>
</organism>
<gene>
    <name evidence="2" type="ORF">ABXZ32_10345</name>
</gene>
<evidence type="ECO:0000313" key="2">
    <source>
        <dbReference type="EMBL" id="MET7029798.1"/>
    </source>
</evidence>